<dbReference type="PANTHER" id="PTHR16092:SF29">
    <property type="entry name" value="EXPRESSED PROTEIN"/>
    <property type="match status" value="1"/>
</dbReference>
<evidence type="ECO:0000313" key="3">
    <source>
        <dbReference type="Proteomes" id="UP001327560"/>
    </source>
</evidence>
<dbReference type="GO" id="GO:0005546">
    <property type="term" value="F:phosphatidylinositol-4,5-bisphosphate binding"/>
    <property type="evidence" value="ECO:0007669"/>
    <property type="project" value="TreeGrafter"/>
</dbReference>
<dbReference type="Proteomes" id="UP001327560">
    <property type="component" value="Chromosome 4"/>
</dbReference>
<dbReference type="GO" id="GO:0005886">
    <property type="term" value="C:plasma membrane"/>
    <property type="evidence" value="ECO:0007669"/>
    <property type="project" value="TreeGrafter"/>
</dbReference>
<dbReference type="PANTHER" id="PTHR16092">
    <property type="entry name" value="SEC3/SYNTAXIN-RELATED"/>
    <property type="match status" value="1"/>
</dbReference>
<evidence type="ECO:0000313" key="2">
    <source>
        <dbReference type="EMBL" id="WOL03089.1"/>
    </source>
</evidence>
<dbReference type="EMBL" id="CP136893">
    <property type="protein sequence ID" value="WOL03089.1"/>
    <property type="molecule type" value="Genomic_DNA"/>
</dbReference>
<keyword evidence="3" id="KW-1185">Reference proteome</keyword>
<protein>
    <recommendedName>
        <fullName evidence="1">Exocyst complex component Sec3 coiled-coil domain-containing protein</fullName>
    </recommendedName>
</protein>
<dbReference type="GO" id="GO:0006887">
    <property type="term" value="P:exocytosis"/>
    <property type="evidence" value="ECO:0007669"/>
    <property type="project" value="InterPro"/>
</dbReference>
<dbReference type="InterPro" id="IPR019160">
    <property type="entry name" value="Sec3_CC"/>
</dbReference>
<reference evidence="2 3" key="1">
    <citation type="submission" date="2023-10" db="EMBL/GenBank/DDBJ databases">
        <title>Chromosome-scale genome assembly provides insights into flower coloration mechanisms of Canna indica.</title>
        <authorList>
            <person name="Li C."/>
        </authorList>
    </citation>
    <scope>NUCLEOTIDE SEQUENCE [LARGE SCALE GENOMIC DNA]</scope>
    <source>
        <tissue evidence="2">Flower</tissue>
    </source>
</reference>
<dbReference type="GO" id="GO:0000145">
    <property type="term" value="C:exocyst"/>
    <property type="evidence" value="ECO:0007669"/>
    <property type="project" value="InterPro"/>
</dbReference>
<dbReference type="GO" id="GO:0006893">
    <property type="term" value="P:Golgi to plasma membrane transport"/>
    <property type="evidence" value="ECO:0007669"/>
    <property type="project" value="TreeGrafter"/>
</dbReference>
<feature type="domain" description="Exocyst complex component Sec3 coiled-coil" evidence="1">
    <location>
        <begin position="13"/>
        <end position="134"/>
    </location>
</feature>
<gene>
    <name evidence="2" type="ORF">Cni_G11809</name>
</gene>
<name>A0AAQ3Q9V7_9LILI</name>
<evidence type="ECO:0000259" key="1">
    <source>
        <dbReference type="Pfam" id="PF09763"/>
    </source>
</evidence>
<dbReference type="Pfam" id="PF09763">
    <property type="entry name" value="Sec3_CC"/>
    <property type="match status" value="1"/>
</dbReference>
<accession>A0AAQ3Q9V7</accession>
<organism evidence="2 3">
    <name type="scientific">Canna indica</name>
    <name type="common">Indian-shot</name>
    <dbReference type="NCBI Taxonomy" id="4628"/>
    <lineage>
        <taxon>Eukaryota</taxon>
        <taxon>Viridiplantae</taxon>
        <taxon>Streptophyta</taxon>
        <taxon>Embryophyta</taxon>
        <taxon>Tracheophyta</taxon>
        <taxon>Spermatophyta</taxon>
        <taxon>Magnoliopsida</taxon>
        <taxon>Liliopsida</taxon>
        <taxon>Zingiberales</taxon>
        <taxon>Cannaceae</taxon>
        <taxon>Canna</taxon>
    </lineage>
</organism>
<sequence>MVETWYVMGIGEAEAFSERLKRELLALEAANVHALLESEPIIEEVLQGLETASICVEDMDEWLGIFNVKLRHMREDIESIESRNNKLELQSVSNKALIEELDRLLERFEIPVEHEIRLTGGLFDEDSMVRNIEACEWLTGALHKLEASNLDPCYARLRGIKEKRAELLLIKCTFVRRASEYLRNYFPDLVESMINDKSYFSQRGQLKRPDHADLRYKCRIYARLLLHIKSLDKNCLGPLRKSYCHSLNLLLRREAHEFANELRASTKVPKNQIISLEGPISANQPANADSSAISEPYSKMLTVFIPLLVDEVLYYRYSCILHLYLNLQLVCTVNFSFF</sequence>
<dbReference type="AlphaFoldDB" id="A0AAQ3Q9V7"/>
<proteinExistence type="predicted"/>